<evidence type="ECO:0000313" key="7">
    <source>
        <dbReference type="EMBL" id="MEB5476995.1"/>
    </source>
</evidence>
<keyword evidence="5 6" id="KW-0449">Lipoprotein</keyword>
<evidence type="ECO:0000256" key="5">
    <source>
        <dbReference type="ARBA" id="ARBA00023288"/>
    </source>
</evidence>
<dbReference type="PANTHER" id="PTHR38098:SF1">
    <property type="entry name" value="LPS-ASSEMBLY LIPOPROTEIN LPTE"/>
    <property type="match status" value="1"/>
</dbReference>
<organism evidence="7 8">
    <name type="scientific">Acinetobacter pollinis</name>
    <dbReference type="NCBI Taxonomy" id="2605270"/>
    <lineage>
        <taxon>Bacteria</taxon>
        <taxon>Pseudomonadati</taxon>
        <taxon>Pseudomonadota</taxon>
        <taxon>Gammaproteobacteria</taxon>
        <taxon>Moraxellales</taxon>
        <taxon>Moraxellaceae</taxon>
        <taxon>Acinetobacter</taxon>
    </lineage>
</organism>
<protein>
    <recommendedName>
        <fullName evidence="6">LPS-assembly lipoprotein LptE</fullName>
    </recommendedName>
</protein>
<dbReference type="PANTHER" id="PTHR38098">
    <property type="entry name" value="LPS-ASSEMBLY LIPOPROTEIN LPTE"/>
    <property type="match status" value="1"/>
</dbReference>
<evidence type="ECO:0000256" key="6">
    <source>
        <dbReference type="HAMAP-Rule" id="MF_01186"/>
    </source>
</evidence>
<evidence type="ECO:0000313" key="8">
    <source>
        <dbReference type="Proteomes" id="UP001339883"/>
    </source>
</evidence>
<keyword evidence="2 6" id="KW-0472">Membrane</keyword>
<accession>A0ABU6DTG4</accession>
<evidence type="ECO:0000256" key="4">
    <source>
        <dbReference type="ARBA" id="ARBA00023237"/>
    </source>
</evidence>
<keyword evidence="8" id="KW-1185">Reference proteome</keyword>
<dbReference type="Proteomes" id="UP001339883">
    <property type="component" value="Unassembled WGS sequence"/>
</dbReference>
<dbReference type="PROSITE" id="PS51257">
    <property type="entry name" value="PROKAR_LIPOPROTEIN"/>
    <property type="match status" value="1"/>
</dbReference>
<evidence type="ECO:0000256" key="3">
    <source>
        <dbReference type="ARBA" id="ARBA00023139"/>
    </source>
</evidence>
<comment type="subcellular location">
    <subcellularLocation>
        <location evidence="6">Cell outer membrane</location>
        <topology evidence="6">Lipid-anchor</topology>
    </subcellularLocation>
</comment>
<evidence type="ECO:0000256" key="2">
    <source>
        <dbReference type="ARBA" id="ARBA00023136"/>
    </source>
</evidence>
<proteinExistence type="inferred from homology"/>
<gene>
    <name evidence="6" type="primary">lptE</name>
    <name evidence="7" type="ORF">I2F25_08080</name>
</gene>
<keyword evidence="1 6" id="KW-0732">Signal</keyword>
<keyword evidence="4 6" id="KW-0998">Cell outer membrane</keyword>
<comment type="function">
    <text evidence="6">Together with LptD, is involved in the assembly of lipopolysaccharide (LPS) at the surface of the outer membrane. Required for the proper assembly of LptD. Binds LPS and may serve as the LPS recognition site at the outer membrane.</text>
</comment>
<comment type="caution">
    <text evidence="7">The sequence shown here is derived from an EMBL/GenBank/DDBJ whole genome shotgun (WGS) entry which is preliminary data.</text>
</comment>
<comment type="similarity">
    <text evidence="6">Belongs to the LptE lipoprotein family.</text>
</comment>
<reference evidence="7 8" key="1">
    <citation type="submission" date="2019-08" db="EMBL/GenBank/DDBJ databases">
        <title>Five species of Acinetobacter isolated from floral nectar and animal pollinators.</title>
        <authorList>
            <person name="Hendry T.A."/>
        </authorList>
    </citation>
    <scope>NUCLEOTIDE SEQUENCE [LARGE SCALE GENOMIC DNA]</scope>
    <source>
        <strain evidence="7 8">MD18.27</strain>
    </source>
</reference>
<dbReference type="InterPro" id="IPR007485">
    <property type="entry name" value="LPS_assembly_LptE"/>
</dbReference>
<keyword evidence="3 6" id="KW-0564">Palmitate</keyword>
<evidence type="ECO:0000256" key="1">
    <source>
        <dbReference type="ARBA" id="ARBA00022729"/>
    </source>
</evidence>
<comment type="subunit">
    <text evidence="6">Component of the lipopolysaccharide transport and assembly complex. Interacts with LptD.</text>
</comment>
<dbReference type="RefSeq" id="WP_325775406.1">
    <property type="nucleotide sequence ID" value="NZ_VTDN01000005.1"/>
</dbReference>
<dbReference type="Pfam" id="PF04390">
    <property type="entry name" value="LptE"/>
    <property type="match status" value="1"/>
</dbReference>
<sequence>MHLVQRLSAVILTLGLSASLVGCGFHLVGHGPSATPLVYQHLKLDLPSNTANLGEKLKVYLTGNGAKFDDNSNAYTLHVLDYQYRRQKLSGRVAEVILHLDVTFQIEDRNGTPITEPRTISSVKSYQYNVATVNVDDNEESYLNDMLVDDVAQQMSRQISTNRLPTITTVQDTK</sequence>
<dbReference type="Gene3D" id="3.30.160.150">
    <property type="entry name" value="Lipoprotein like domain"/>
    <property type="match status" value="1"/>
</dbReference>
<dbReference type="HAMAP" id="MF_01186">
    <property type="entry name" value="LPS_assembly_LptE"/>
    <property type="match status" value="1"/>
</dbReference>
<dbReference type="EMBL" id="VTDN01000005">
    <property type="protein sequence ID" value="MEB5476995.1"/>
    <property type="molecule type" value="Genomic_DNA"/>
</dbReference>
<name>A0ABU6DTG4_9GAMM</name>